<evidence type="ECO:0000313" key="2">
    <source>
        <dbReference type="Proteomes" id="UP001235939"/>
    </source>
</evidence>
<dbReference type="Proteomes" id="UP001235939">
    <property type="component" value="Chromosome X"/>
</dbReference>
<accession>A0ABY6LXI8</accession>
<sequence length="252" mass="29622">MTFCIQEQSLAIREEDTYCHLGGPTGHRKFKYPEETIMNIKEDLEKIYNSLLDSWQMIDATKTFIYPRLDFIIRGSPIQKTSFKEVDLLIRRLGKKWLGLLQRASNEVLFIPSSKGRAGIVPFGDWTDFSKIQHAFRSLLKELRRNLVCGQADEMLPYVLQHYRKHSAAVNKRHHNIVERLKKASRLHRRTRINQRVPEIFSNPRPDVVVTEEDKKRVTIIEMAKPFKNHLVAFKDAKEEENIQMYSPCKRT</sequence>
<keyword evidence="2" id="KW-1185">Reference proteome</keyword>
<protein>
    <recommendedName>
        <fullName evidence="3">Reverse transcriptase</fullName>
    </recommendedName>
</protein>
<gene>
    <name evidence="1" type="ORF">LAZ67_X002444</name>
</gene>
<organism evidence="1 2">
    <name type="scientific">Cordylochernes scorpioides</name>
    <dbReference type="NCBI Taxonomy" id="51811"/>
    <lineage>
        <taxon>Eukaryota</taxon>
        <taxon>Metazoa</taxon>
        <taxon>Ecdysozoa</taxon>
        <taxon>Arthropoda</taxon>
        <taxon>Chelicerata</taxon>
        <taxon>Arachnida</taxon>
        <taxon>Pseudoscorpiones</taxon>
        <taxon>Cheliferoidea</taxon>
        <taxon>Chernetidae</taxon>
        <taxon>Cordylochernes</taxon>
    </lineage>
</organism>
<proteinExistence type="predicted"/>
<evidence type="ECO:0008006" key="3">
    <source>
        <dbReference type="Google" id="ProtNLM"/>
    </source>
</evidence>
<reference evidence="1 2" key="1">
    <citation type="submission" date="2022-03" db="EMBL/GenBank/DDBJ databases">
        <title>A chromosomal length assembly of Cordylochernes scorpioides.</title>
        <authorList>
            <person name="Zeh D."/>
            <person name="Zeh J."/>
        </authorList>
    </citation>
    <scope>NUCLEOTIDE SEQUENCE [LARGE SCALE GENOMIC DNA]</scope>
    <source>
        <strain evidence="1">IN4F17</strain>
        <tissue evidence="1">Whole Body</tissue>
    </source>
</reference>
<evidence type="ECO:0000313" key="1">
    <source>
        <dbReference type="EMBL" id="UYV84523.1"/>
    </source>
</evidence>
<dbReference type="EMBL" id="CP092886">
    <property type="protein sequence ID" value="UYV84523.1"/>
    <property type="molecule type" value="Genomic_DNA"/>
</dbReference>
<name>A0ABY6LXI8_9ARAC</name>